<dbReference type="Proteomes" id="UP000076580">
    <property type="component" value="Chromosome 01"/>
</dbReference>
<dbReference type="InterPro" id="IPR001227">
    <property type="entry name" value="Ac_transferase_dom_sf"/>
</dbReference>
<comment type="pathway">
    <text evidence="1">Secondary metabolite biosynthesis.</text>
</comment>
<dbReference type="SUPFAM" id="SSF55048">
    <property type="entry name" value="Probable ACP-binding domain of malonyl-CoA ACP transacylase"/>
    <property type="match status" value="1"/>
</dbReference>
<feature type="domain" description="Ketosynthase family 3 (KS3)" evidence="8">
    <location>
        <begin position="355"/>
        <end position="776"/>
    </location>
</feature>
<evidence type="ECO:0000259" key="8">
    <source>
        <dbReference type="PROSITE" id="PS52004"/>
    </source>
</evidence>
<feature type="domain" description="PKS/mFAS DH" evidence="9">
    <location>
        <begin position="1247"/>
        <end position="1565"/>
    </location>
</feature>
<dbReference type="InterPro" id="IPR014031">
    <property type="entry name" value="Ketoacyl_synth_C"/>
</dbReference>
<dbReference type="GO" id="GO:0044550">
    <property type="term" value="P:secondary metabolite biosynthetic process"/>
    <property type="evidence" value="ECO:0007669"/>
    <property type="project" value="TreeGrafter"/>
</dbReference>
<dbReference type="PANTHER" id="PTHR43775">
    <property type="entry name" value="FATTY ACID SYNTHASE"/>
    <property type="match status" value="1"/>
</dbReference>
<feature type="region of interest" description="N-terminal hotdog fold" evidence="6">
    <location>
        <begin position="1247"/>
        <end position="1382"/>
    </location>
</feature>
<evidence type="ECO:0000259" key="7">
    <source>
        <dbReference type="PROSITE" id="PS50075"/>
    </source>
</evidence>
<dbReference type="PROSITE" id="PS52004">
    <property type="entry name" value="KS3_2"/>
    <property type="match status" value="1"/>
</dbReference>
<dbReference type="InterPro" id="IPR013217">
    <property type="entry name" value="Methyltransf_12"/>
</dbReference>
<evidence type="ECO:0000259" key="9">
    <source>
        <dbReference type="PROSITE" id="PS52019"/>
    </source>
</evidence>
<dbReference type="InterPro" id="IPR036736">
    <property type="entry name" value="ACP-like_sf"/>
</dbReference>
<feature type="active site" description="Proton acceptor; for dehydratase activity" evidence="6">
    <location>
        <position position="1280"/>
    </location>
</feature>
<keyword evidence="11" id="KW-1185">Reference proteome</keyword>
<dbReference type="InterPro" id="IPR029058">
    <property type="entry name" value="AB_hydrolase_fold"/>
</dbReference>
<evidence type="ECO:0000256" key="1">
    <source>
        <dbReference type="ARBA" id="ARBA00005179"/>
    </source>
</evidence>
<dbReference type="InterPro" id="IPR016039">
    <property type="entry name" value="Thiolase-like"/>
</dbReference>
<feature type="domain" description="Carrier" evidence="7">
    <location>
        <begin position="1635"/>
        <end position="1709"/>
    </location>
</feature>
<dbReference type="InterPro" id="IPR050091">
    <property type="entry name" value="PKS_NRPS_Biosynth_Enz"/>
</dbReference>
<dbReference type="Pfam" id="PF08242">
    <property type="entry name" value="Methyltransf_12"/>
    <property type="match status" value="1"/>
</dbReference>
<dbReference type="Pfam" id="PF02801">
    <property type="entry name" value="Ketoacyl-synt_C"/>
    <property type="match status" value="1"/>
</dbReference>
<dbReference type="GO" id="GO:0004315">
    <property type="term" value="F:3-oxoacyl-[acyl-carrier-protein] synthase activity"/>
    <property type="evidence" value="ECO:0007669"/>
    <property type="project" value="InterPro"/>
</dbReference>
<dbReference type="CDD" id="cd02440">
    <property type="entry name" value="AdoMet_MTases"/>
    <property type="match status" value="1"/>
</dbReference>
<dbReference type="InterPro" id="IPR014043">
    <property type="entry name" value="Acyl_transferase_dom"/>
</dbReference>
<dbReference type="GO" id="GO:0032259">
    <property type="term" value="P:methylation"/>
    <property type="evidence" value="ECO:0007669"/>
    <property type="project" value="UniProtKB-KW"/>
</dbReference>
<dbReference type="SMART" id="SM00825">
    <property type="entry name" value="PKS_KS"/>
    <property type="match status" value="1"/>
</dbReference>
<dbReference type="GeneID" id="63715109"/>
<name>A0A151GW51_DRECN</name>
<dbReference type="SUPFAM" id="SSF53901">
    <property type="entry name" value="Thiolase-like"/>
    <property type="match status" value="1"/>
</dbReference>
<dbReference type="Gene3D" id="3.40.50.1820">
    <property type="entry name" value="alpha/beta hydrolase"/>
    <property type="match status" value="1"/>
</dbReference>
<dbReference type="InterPro" id="IPR014030">
    <property type="entry name" value="Ketoacyl_synth_N"/>
</dbReference>
<dbReference type="PANTHER" id="PTHR43775:SF21">
    <property type="entry name" value="NON-REDUCING POLYKETIDE SYNTHASE AUSA-RELATED"/>
    <property type="match status" value="1"/>
</dbReference>
<dbReference type="InParanoid" id="A0A151GW51"/>
<keyword evidence="3" id="KW-0597">Phosphoprotein</keyword>
<dbReference type="PROSITE" id="PS52019">
    <property type="entry name" value="PKS_MFAS_DH"/>
    <property type="match status" value="1"/>
</dbReference>
<comment type="caution">
    <text evidence="10">The sequence shown here is derived from an EMBL/GenBank/DDBJ whole genome shotgun (WGS) entry which is preliminary data.</text>
</comment>
<dbReference type="Gene3D" id="1.10.1200.10">
    <property type="entry name" value="ACP-like"/>
    <property type="match status" value="1"/>
</dbReference>
<dbReference type="Pfam" id="PF18558">
    <property type="entry name" value="HTH_51"/>
    <property type="match status" value="1"/>
</dbReference>
<organism evidence="10 11">
    <name type="scientific">Drechmeria coniospora</name>
    <name type="common">Nematophagous fungus</name>
    <name type="synonym">Meria coniospora</name>
    <dbReference type="NCBI Taxonomy" id="98403"/>
    <lineage>
        <taxon>Eukaryota</taxon>
        <taxon>Fungi</taxon>
        <taxon>Dikarya</taxon>
        <taxon>Ascomycota</taxon>
        <taxon>Pezizomycotina</taxon>
        <taxon>Sordariomycetes</taxon>
        <taxon>Hypocreomycetidae</taxon>
        <taxon>Hypocreales</taxon>
        <taxon>Ophiocordycipitaceae</taxon>
        <taxon>Drechmeria</taxon>
    </lineage>
</organism>
<proteinExistence type="predicted"/>
<dbReference type="Gene3D" id="3.40.366.10">
    <property type="entry name" value="Malonyl-Coenzyme A Acyl Carrier Protein, domain 2"/>
    <property type="match status" value="3"/>
</dbReference>
<dbReference type="InterPro" id="IPR018201">
    <property type="entry name" value="Ketoacyl_synth_AS"/>
</dbReference>
<dbReference type="InterPro" id="IPR049551">
    <property type="entry name" value="PKS_DH_C"/>
</dbReference>
<dbReference type="GO" id="GO:0006633">
    <property type="term" value="P:fatty acid biosynthetic process"/>
    <property type="evidence" value="ECO:0007669"/>
    <property type="project" value="InterPro"/>
</dbReference>
<dbReference type="Pfam" id="PF00109">
    <property type="entry name" value="ketoacyl-synt"/>
    <property type="match status" value="1"/>
</dbReference>
<dbReference type="Gene3D" id="3.10.129.110">
    <property type="entry name" value="Polyketide synthase dehydratase"/>
    <property type="match status" value="1"/>
</dbReference>
<protein>
    <submittedName>
        <fullName evidence="10">Thiolase-like protein</fullName>
    </submittedName>
</protein>
<dbReference type="Gene3D" id="3.40.47.10">
    <property type="match status" value="1"/>
</dbReference>
<dbReference type="Gene3D" id="3.40.50.150">
    <property type="entry name" value="Vaccinia Virus protein VP39"/>
    <property type="match status" value="1"/>
</dbReference>
<keyword evidence="2" id="KW-0596">Phosphopantetheine</keyword>
<dbReference type="GO" id="GO:0004312">
    <property type="term" value="F:fatty acid synthase activity"/>
    <property type="evidence" value="ECO:0007669"/>
    <property type="project" value="TreeGrafter"/>
</dbReference>
<dbReference type="InterPro" id="IPR042104">
    <property type="entry name" value="PKS_dehydratase_sf"/>
</dbReference>
<sequence length="2482" mass="270156">MTKPTNGPLGARVLLAGSQIPQWTQTRLVHLQRSLLEDGRFDFLARVLLELPAIWLKLQRVGIHDSVSVQLQALRAFALGESTLDSRELTNSQLAPLTVVSQVHDWIIKRDKKCAWLNPDDGDVQAAQGLCLGFLFVAVLSTAQNELEFERGVANSVRLAAAIGSIVDSESMACLSKNRATAVSVRCKAPSDHASLDSALDLFPEAYVSCVYDVGAYTVTMPRHNLDAFTDHLKKDGIELCPIGLDGSYHHAKHRDAAQRLKRICAESIELQLPSAKSLRLPLRSTADTMVITSGRLHDTAIDTILCQRVHWFQTVKLTASAGSTFECPRLESIGPEPCIPPSLLSSCKGKTAVADGIAVVGMSCRFPKASSTEELWQLLCSGEVALGPLPPGRFNRDDMTREPHMKEFWGNFLDHPDKFDHRFFGISGREAKSMDPQQRLALQVAYEALESSGYCGLPPGQRELDMGCYLGVGPVDYEDNVASADATAFSATGTLRAFTSGRISHFFGWSGPSITFDTACSSSAVAIHTACKAGLLAILGGECAMALAGGVNVITSPIPYQNLAAASFLRPHGSSVAFDASASGYCRGEGAGLLVLKRYSAAVADGDAILGIISGSAINQNHHSNSITVADSPSQETLFQRALSLAQADANDISYVEAHGTGTPVGDPIEYESVRSTFGGPRRNEELFLGSIKDIIGHAEAASGVASLIKVLLMMRHQMIPKQAKFTTLSPRIKSTSADRITIPQETQPWAAHRLVALVNNGGAAGSNVSFVVRAHPPTASRQAADLHALPSYPVVLSAKSEVSLRAYMDRLKRYLTTAQLSIGDVSMELMRRQNPQLPCRMAFATSDICDLASKLNDTVAIVGEGAATQTRPRPIVLAFGGQTGQAPSVSRDVYQRCDNFRHHLDKCHEVCEALGLPVILPAIFEAKPADDIVHAHCLLLSLQYASAKSWIGSGLAVDTLVGHSFGQLTALCVADSLSLEDAFRLVSGRARLIRDSWGPDPGSMLSIECSADELETVVNRVQATPGCHLDVACFNGPRSFVVAGTAASIDKAMDSCHSFKTKKLQSSHGYHSYLADSVLDDLKRLTGTLTIRPPRIHIEFCSIDGHSSAFTTADAVAEHTRQPVHFSDAVRRIDARLGYSIWLEAGSSTPIIPMARRVLSGLGTEHTFIAMDLRGDDAVKNLANAACQLWNAGNGCQYWPFSRAKGPALSIPDFPLYQFEQVPHWISYDLATGSRPQMSMSSSGSDLVSMVNEDATVGEYMFAVGKSHVFYDLAVKGHAVCGQGMCPASLHLELAARCVKLASGDQSTRTDSCPHFENLTMSAPLAYATASGLFVRLQRTSPGVYDFTIYSAQVCAQTQDQGGKHTEHARGRVRLVHSQDAAGVARWQLLQKLAKQSRYQRISNAATSKGVSGSLVYQLFSSVVEYAPYYQGLQRVVALDNEAVGDVTVPSSHILCGSGDMSICDPIALDNFLQVAGIHVNCLTSRKESEVFVCTSVDEVMLSPSFANARDGKSRDWAVYSCYETLTRGHVTNDIFIYESDSRSLAAVILGADFRSVGFKGLRCTLERSRIAGMTKEVVPMHESDSGYQSPADASPIEASKDSSLFDKYSPSNIGDSSYSSANRPGKASVCAADVMLPLRDLLSSVIEMPLGDIKADSTLEYLGIDSLLVMEVVSEIKEKLGLTVDQAQLLECEDVLGLSRLIQSESGLEVEAIPVTTKSSDKAKNPAELVQQTELAQEPAKVWESLALVGSQSFAEVNPFYDQHATTTEFADFYKTCCPLQSRLVVAYVVNAFSNLGCKLDSLFEGAEVSIPYHERHQKLIPQLYKMLEEAGLVAHDGKILRRTAKLMSTDSVEDLHNTLLAFPRHASETKLLQVTASRLADCLSGSADPLVLLFQNATARSLLEDVYTNSPMFKTATLFLEQYLCSMLSHFEGSGREISIIELGAGTGGTTKQIVETLSKLDIKFSYTFTDLSSSLVAAARRSFSHLPFMRFKVFDIEKTPEEEWQGSMDIVISTNCIHATSNLVKSTTNIRNLLRPDGILCLVELTQNLYWFDLVFGLLDGWWLFSDGRQHALADEHRWDLCLKEAGFGWVRWSDSTSKESQLIRVIAASPSDLVSPGNHSVSEADPEKLRGHEHRQETLVFKQVDGLKLQADLYYPLEPVPDERPLPVALMIHGGGHIMLSRRDIRPRQVQILLNSGFLPISVDYRLCPEVTLPEGPMADVADALSWVRSVLPGVRLNRADVRVDPTRVVAVGWSTGGHLALSLGWTCIPRGIQPPQAVLAFYSPLDYEDAFWQKPNYPAGTDTGMAYDLTEIISQAVAEKPVASFAIPASEGVVGGWVSPNARSRLAQYMNTRGHSLHVLLGGLCRDSDAQRLPLPTESEIAAVSPLAQVRQGNYATPTFIIHPREDDLIPWQQAQRTWEALCERDVDSELRILEHVPHLFDMSNKMLQDDVVQSAIRDGYEFLSEHVGLARVGG</sequence>
<dbReference type="CDD" id="cd00833">
    <property type="entry name" value="PKS"/>
    <property type="match status" value="1"/>
</dbReference>
<dbReference type="GO" id="GO:0016787">
    <property type="term" value="F:hydrolase activity"/>
    <property type="evidence" value="ECO:0007669"/>
    <property type="project" value="InterPro"/>
</dbReference>
<dbReference type="RefSeq" id="XP_040660676.1">
    <property type="nucleotide sequence ID" value="XM_040799793.1"/>
</dbReference>
<keyword evidence="5" id="KW-0511">Multifunctional enzyme</keyword>
<reference evidence="10 11" key="1">
    <citation type="journal article" date="2016" name="Sci. Rep.">
        <title>Insights into Adaptations to a Near-Obligate Nematode Endoparasitic Lifestyle from the Finished Genome of Drechmeria coniospora.</title>
        <authorList>
            <person name="Zhang L."/>
            <person name="Zhou Z."/>
            <person name="Guo Q."/>
            <person name="Fokkens L."/>
            <person name="Miskei M."/>
            <person name="Pocsi I."/>
            <person name="Zhang W."/>
            <person name="Chen M."/>
            <person name="Wang L."/>
            <person name="Sun Y."/>
            <person name="Donzelli B.G."/>
            <person name="Gibson D.M."/>
            <person name="Nelson D.R."/>
            <person name="Luo J.G."/>
            <person name="Rep M."/>
            <person name="Liu H."/>
            <person name="Yang S."/>
            <person name="Wang J."/>
            <person name="Krasnoff S.B."/>
            <person name="Xu Y."/>
            <person name="Molnar I."/>
            <person name="Lin M."/>
        </authorList>
    </citation>
    <scope>NUCLEOTIDE SEQUENCE [LARGE SCALE GENOMIC DNA]</scope>
    <source>
        <strain evidence="10 11">ARSEF 6962</strain>
    </source>
</reference>
<dbReference type="InterPro" id="IPR041068">
    <property type="entry name" value="HTH_51"/>
</dbReference>
<feature type="active site" description="Proton donor; for dehydratase activity" evidence="6">
    <location>
        <position position="1472"/>
    </location>
</feature>
<dbReference type="InterPro" id="IPR013094">
    <property type="entry name" value="AB_hydrolase_3"/>
</dbReference>
<evidence type="ECO:0000256" key="3">
    <source>
        <dbReference type="ARBA" id="ARBA00022553"/>
    </source>
</evidence>
<gene>
    <name evidence="10" type="ORF">DCS_02466</name>
</gene>
<dbReference type="Pfam" id="PF00698">
    <property type="entry name" value="Acyl_transf_1"/>
    <property type="match status" value="1"/>
</dbReference>
<dbReference type="SUPFAM" id="SSF53335">
    <property type="entry name" value="S-adenosyl-L-methionine-dependent methyltransferases"/>
    <property type="match status" value="1"/>
</dbReference>
<feature type="region of interest" description="C-terminal hotdog fold" evidence="6">
    <location>
        <begin position="1409"/>
        <end position="1565"/>
    </location>
</feature>
<dbReference type="Pfam" id="PF14765">
    <property type="entry name" value="PS-DH"/>
    <property type="match status" value="1"/>
</dbReference>
<keyword evidence="4" id="KW-0808">Transferase</keyword>
<evidence type="ECO:0000256" key="2">
    <source>
        <dbReference type="ARBA" id="ARBA00022450"/>
    </source>
</evidence>
<dbReference type="PROSITE" id="PS50075">
    <property type="entry name" value="CARRIER"/>
    <property type="match status" value="1"/>
</dbReference>
<dbReference type="InterPro" id="IPR029063">
    <property type="entry name" value="SAM-dependent_MTases_sf"/>
</dbReference>
<dbReference type="Pfam" id="PF07859">
    <property type="entry name" value="Abhydrolase_3"/>
    <property type="match status" value="1"/>
</dbReference>
<dbReference type="Pfam" id="PF00550">
    <property type="entry name" value="PP-binding"/>
    <property type="match status" value="1"/>
</dbReference>
<dbReference type="InterPro" id="IPR016036">
    <property type="entry name" value="Malonyl_transacylase_ACP-bd"/>
</dbReference>
<dbReference type="SMART" id="SM00827">
    <property type="entry name" value="PKS_AT"/>
    <property type="match status" value="1"/>
</dbReference>
<evidence type="ECO:0000256" key="6">
    <source>
        <dbReference type="PROSITE-ProRule" id="PRU01363"/>
    </source>
</evidence>
<dbReference type="InterPro" id="IPR049900">
    <property type="entry name" value="PKS_mFAS_DH"/>
</dbReference>
<dbReference type="PROSITE" id="PS00606">
    <property type="entry name" value="KS3_1"/>
    <property type="match status" value="1"/>
</dbReference>
<dbReference type="InterPro" id="IPR020841">
    <property type="entry name" value="PKS_Beta-ketoAc_synthase_dom"/>
</dbReference>
<dbReference type="InterPro" id="IPR009081">
    <property type="entry name" value="PP-bd_ACP"/>
</dbReference>
<dbReference type="SUPFAM" id="SSF47336">
    <property type="entry name" value="ACP-like"/>
    <property type="match status" value="1"/>
</dbReference>
<dbReference type="EMBL" id="LAYC01000001">
    <property type="protein sequence ID" value="KYK61324.1"/>
    <property type="molecule type" value="Genomic_DNA"/>
</dbReference>
<evidence type="ECO:0000256" key="4">
    <source>
        <dbReference type="ARBA" id="ARBA00022679"/>
    </source>
</evidence>
<evidence type="ECO:0000313" key="11">
    <source>
        <dbReference type="Proteomes" id="UP000076580"/>
    </source>
</evidence>
<dbReference type="STRING" id="98403.A0A151GW51"/>
<evidence type="ECO:0000313" key="10">
    <source>
        <dbReference type="EMBL" id="KYK61324.1"/>
    </source>
</evidence>
<dbReference type="SUPFAM" id="SSF52151">
    <property type="entry name" value="FabD/lysophospholipase-like"/>
    <property type="match status" value="1"/>
</dbReference>
<evidence type="ECO:0000256" key="5">
    <source>
        <dbReference type="ARBA" id="ARBA00023268"/>
    </source>
</evidence>
<dbReference type="SUPFAM" id="SSF53474">
    <property type="entry name" value="alpha/beta-Hydrolases"/>
    <property type="match status" value="1"/>
</dbReference>
<accession>A0A151GW51</accession>
<dbReference type="Gene3D" id="3.30.70.3290">
    <property type="match status" value="1"/>
</dbReference>
<dbReference type="InterPro" id="IPR016035">
    <property type="entry name" value="Acyl_Trfase/lysoPLipase"/>
</dbReference>
<dbReference type="GO" id="GO:0008168">
    <property type="term" value="F:methyltransferase activity"/>
    <property type="evidence" value="ECO:0007669"/>
    <property type="project" value="UniProtKB-KW"/>
</dbReference>